<feature type="transmembrane region" description="Helical" evidence="1">
    <location>
        <begin position="95"/>
        <end position="113"/>
    </location>
</feature>
<keyword evidence="3" id="KW-1185">Reference proteome</keyword>
<dbReference type="EMBL" id="CP031264">
    <property type="protein sequence ID" value="AXI79206.1"/>
    <property type="molecule type" value="Genomic_DNA"/>
</dbReference>
<dbReference type="KEGG" id="stri:C7M71_019110"/>
<evidence type="ECO:0000256" key="1">
    <source>
        <dbReference type="SAM" id="Phobius"/>
    </source>
</evidence>
<keyword evidence="1" id="KW-0812">Transmembrane</keyword>
<dbReference type="NCBIfam" id="NF041528">
    <property type="entry name" value="strep_LAETG"/>
    <property type="match status" value="1"/>
</dbReference>
<keyword evidence="1" id="KW-0472">Membrane</keyword>
<dbReference type="Proteomes" id="UP000249340">
    <property type="component" value="Chromosome"/>
</dbReference>
<dbReference type="NCBIfam" id="TIGR01167">
    <property type="entry name" value="LPXTG_anchor"/>
    <property type="match status" value="1"/>
</dbReference>
<proteinExistence type="predicted"/>
<gene>
    <name evidence="2" type="ORF">C7M71_019110</name>
</gene>
<sequence>MGERKAAQRSPLTITAAAAGGAVALALILGPVASAASSDASAEVAAARQDKATQALAERAAAESAAVRSAARAAEAQSAAGLRLADTGGVDTTPYLLGGAALLVVGAGMLAVVRRREAPEAG</sequence>
<reference evidence="3" key="1">
    <citation type="submission" date="2018-07" db="EMBL/GenBank/DDBJ databases">
        <title>Streptacidiphilus bronchialis DSM 106435 chromosome.</title>
        <authorList>
            <person name="Batra D."/>
            <person name="Gulvik C.A."/>
        </authorList>
    </citation>
    <scope>NUCLEOTIDE SEQUENCE [LARGE SCALE GENOMIC DNA]</scope>
    <source>
        <strain evidence="3">DSM 106435</strain>
    </source>
</reference>
<dbReference type="AlphaFoldDB" id="A0A345SZQ1"/>
<organism evidence="2 3">
    <name type="scientific">Peterkaempfera bronchialis</name>
    <dbReference type="NCBI Taxonomy" id="2126346"/>
    <lineage>
        <taxon>Bacteria</taxon>
        <taxon>Bacillati</taxon>
        <taxon>Actinomycetota</taxon>
        <taxon>Actinomycetes</taxon>
        <taxon>Kitasatosporales</taxon>
        <taxon>Streptomycetaceae</taxon>
        <taxon>Peterkaempfera</taxon>
    </lineage>
</organism>
<name>A0A345SZQ1_9ACTN</name>
<protein>
    <submittedName>
        <fullName evidence="2">LPXTG cell wall anchor domain-containing protein</fullName>
    </submittedName>
</protein>
<evidence type="ECO:0000313" key="2">
    <source>
        <dbReference type="EMBL" id="AXI79206.1"/>
    </source>
</evidence>
<evidence type="ECO:0000313" key="3">
    <source>
        <dbReference type="Proteomes" id="UP000249340"/>
    </source>
</evidence>
<accession>A0A345SZQ1</accession>
<dbReference type="RefSeq" id="WP_111490511.1">
    <property type="nucleotide sequence ID" value="NZ_CP031264.1"/>
</dbReference>
<keyword evidence="1" id="KW-1133">Transmembrane helix</keyword>